<protein>
    <submittedName>
        <fullName evidence="2">Uncharacterized protein</fullName>
    </submittedName>
</protein>
<dbReference type="EMBL" id="MN740601">
    <property type="protein sequence ID" value="QHS78673.1"/>
    <property type="molecule type" value="Genomic_DNA"/>
</dbReference>
<evidence type="ECO:0000256" key="1">
    <source>
        <dbReference type="SAM" id="MobiDB-lite"/>
    </source>
</evidence>
<reference evidence="2" key="1">
    <citation type="journal article" date="2020" name="Nature">
        <title>Giant virus diversity and host interactions through global metagenomics.</title>
        <authorList>
            <person name="Schulz F."/>
            <person name="Roux S."/>
            <person name="Paez-Espino D."/>
            <person name="Jungbluth S."/>
            <person name="Walsh D.A."/>
            <person name="Denef V.J."/>
            <person name="McMahon K.D."/>
            <person name="Konstantinidis K.T."/>
            <person name="Eloe-Fadrosh E.A."/>
            <person name="Kyrpides N.C."/>
            <person name="Woyke T."/>
        </authorList>
    </citation>
    <scope>NUCLEOTIDE SEQUENCE</scope>
    <source>
        <strain evidence="2">GVMAG-S-1024976-23</strain>
    </source>
</reference>
<feature type="region of interest" description="Disordered" evidence="1">
    <location>
        <begin position="175"/>
        <end position="210"/>
    </location>
</feature>
<feature type="compositionally biased region" description="Polar residues" evidence="1">
    <location>
        <begin position="197"/>
        <end position="207"/>
    </location>
</feature>
<accession>A0A6C0AGT8</accession>
<feature type="compositionally biased region" description="Basic residues" evidence="1">
    <location>
        <begin position="177"/>
        <end position="187"/>
    </location>
</feature>
<name>A0A6C0AGT8_9ZZZZ</name>
<dbReference type="PANTHER" id="PTHR24198">
    <property type="entry name" value="ANKYRIN REPEAT AND PROTEIN KINASE DOMAIN-CONTAINING PROTEIN"/>
    <property type="match status" value="1"/>
</dbReference>
<dbReference type="PANTHER" id="PTHR24198:SF165">
    <property type="entry name" value="ANKYRIN REPEAT-CONTAINING PROTEIN-RELATED"/>
    <property type="match status" value="1"/>
</dbReference>
<dbReference type="AlphaFoldDB" id="A0A6C0AGT8"/>
<sequence length="500" mass="56731">MESNTNVQDNNPESRAIIPNIIPLEEYFQHRLDSNIILPEDQALMNNVSDNLWLNNFAKKNLEALTRDLDSDDKEILEGLLDLSKEYEDKKKLSEAINSVNAQLAVQNTSNNIQNKKYNKTQGFKSRKQSKKFKPVKKSNNIFKPSDETIRNFQMPSSKQEGGYLIENKEKRNAFRTNKKSRKKYKYKGGVDDGNASPITDTESPSQPVLPEPTLDEIFLAITLHSDRNKTGRDIFRDLWKRNGDWLSTDSQGNNVIHQAVLFDRSILAKMLIKRFEQDNNHKQMLSLQNNNGNTPLHVATNTMVLDGYGLNAFNKMGIEENINLQNNDGNTVLHMISNAQFESLDDIKKTINNLTKIPGIKINLQNNNGDTPLVKTLLRAASHGDDYEVGISKVIIETLLNNGANVDLKNNNQESAISIALKYRYHDILGLLYNHLAKRQTKRTLVEQMAHPSGARGRIPRGSTDYSINTNAMNKIKSYLGGNKTRNLLKYKIKESVFS</sequence>
<dbReference type="SUPFAM" id="SSF48403">
    <property type="entry name" value="Ankyrin repeat"/>
    <property type="match status" value="1"/>
</dbReference>
<evidence type="ECO:0000313" key="2">
    <source>
        <dbReference type="EMBL" id="QHS78673.1"/>
    </source>
</evidence>
<organism evidence="2">
    <name type="scientific">viral metagenome</name>
    <dbReference type="NCBI Taxonomy" id="1070528"/>
    <lineage>
        <taxon>unclassified sequences</taxon>
        <taxon>metagenomes</taxon>
        <taxon>organismal metagenomes</taxon>
    </lineage>
</organism>
<dbReference type="Gene3D" id="1.25.40.20">
    <property type="entry name" value="Ankyrin repeat-containing domain"/>
    <property type="match status" value="2"/>
</dbReference>
<dbReference type="InterPro" id="IPR036770">
    <property type="entry name" value="Ankyrin_rpt-contain_sf"/>
</dbReference>
<proteinExistence type="predicted"/>